<reference evidence="2 3" key="2">
    <citation type="submission" date="2020-07" db="EMBL/GenBank/DDBJ databases">
        <title>Genome assembly of wild tea tree DASZ reveals pedigree and selection history of tea varieties.</title>
        <authorList>
            <person name="Zhang W."/>
        </authorList>
    </citation>
    <scope>NUCLEOTIDE SEQUENCE [LARGE SCALE GENOMIC DNA]</scope>
    <source>
        <strain evidence="3">cv. G240</strain>
        <tissue evidence="2">Leaf</tissue>
    </source>
</reference>
<dbReference type="Proteomes" id="UP000593564">
    <property type="component" value="Unassembled WGS sequence"/>
</dbReference>
<protein>
    <submittedName>
        <fullName evidence="2">Uncharacterized protein</fullName>
    </submittedName>
</protein>
<dbReference type="AlphaFoldDB" id="A0A7J7H1F5"/>
<keyword evidence="3" id="KW-1185">Reference proteome</keyword>
<proteinExistence type="predicted"/>
<accession>A0A7J7H1F5</accession>
<gene>
    <name evidence="2" type="ORF">HYC85_015852</name>
</gene>
<evidence type="ECO:0000256" key="1">
    <source>
        <dbReference type="SAM" id="MobiDB-lite"/>
    </source>
</evidence>
<feature type="region of interest" description="Disordered" evidence="1">
    <location>
        <begin position="1"/>
        <end position="32"/>
    </location>
</feature>
<evidence type="ECO:0000313" key="2">
    <source>
        <dbReference type="EMBL" id="KAF5945624.1"/>
    </source>
</evidence>
<comment type="caution">
    <text evidence="2">The sequence shown here is derived from an EMBL/GenBank/DDBJ whole genome shotgun (WGS) entry which is preliminary data.</text>
</comment>
<name>A0A7J7H1F5_CAMSI</name>
<sequence>MGITKVPKTFQPGGSLGGGPPKPSIGPSNLESPSVVTQIRGVASKVKVVKDKIPLLKYSPMSVFGCNIFDSSLKLNVIREEIKAIKVEVIDIYDKICVISVLLQAGKLSIGVPLPSRENNTIVNDEIMVGFEDKAMTIKDQLTGRKK</sequence>
<organism evidence="2 3">
    <name type="scientific">Camellia sinensis</name>
    <name type="common">Tea plant</name>
    <name type="synonym">Thea sinensis</name>
    <dbReference type="NCBI Taxonomy" id="4442"/>
    <lineage>
        <taxon>Eukaryota</taxon>
        <taxon>Viridiplantae</taxon>
        <taxon>Streptophyta</taxon>
        <taxon>Embryophyta</taxon>
        <taxon>Tracheophyta</taxon>
        <taxon>Spermatophyta</taxon>
        <taxon>Magnoliopsida</taxon>
        <taxon>eudicotyledons</taxon>
        <taxon>Gunneridae</taxon>
        <taxon>Pentapetalae</taxon>
        <taxon>asterids</taxon>
        <taxon>Ericales</taxon>
        <taxon>Theaceae</taxon>
        <taxon>Camellia</taxon>
    </lineage>
</organism>
<evidence type="ECO:0000313" key="3">
    <source>
        <dbReference type="Proteomes" id="UP000593564"/>
    </source>
</evidence>
<dbReference type="EMBL" id="JACBKZ010000007">
    <property type="protein sequence ID" value="KAF5945624.1"/>
    <property type="molecule type" value="Genomic_DNA"/>
</dbReference>
<reference evidence="3" key="1">
    <citation type="journal article" date="2020" name="Nat. Commun.">
        <title>Genome assembly of wild tea tree DASZ reveals pedigree and selection history of tea varieties.</title>
        <authorList>
            <person name="Zhang W."/>
            <person name="Zhang Y."/>
            <person name="Qiu H."/>
            <person name="Guo Y."/>
            <person name="Wan H."/>
            <person name="Zhang X."/>
            <person name="Scossa F."/>
            <person name="Alseekh S."/>
            <person name="Zhang Q."/>
            <person name="Wang P."/>
            <person name="Xu L."/>
            <person name="Schmidt M.H."/>
            <person name="Jia X."/>
            <person name="Li D."/>
            <person name="Zhu A."/>
            <person name="Guo F."/>
            <person name="Chen W."/>
            <person name="Ni D."/>
            <person name="Usadel B."/>
            <person name="Fernie A.R."/>
            <person name="Wen W."/>
        </authorList>
    </citation>
    <scope>NUCLEOTIDE SEQUENCE [LARGE SCALE GENOMIC DNA]</scope>
    <source>
        <strain evidence="3">cv. G240</strain>
    </source>
</reference>